<evidence type="ECO:0000313" key="11">
    <source>
        <dbReference type="EMBL" id="CAG8268524.1"/>
    </source>
</evidence>
<dbReference type="InterPro" id="IPR015422">
    <property type="entry name" value="PyrdxlP-dep_Trfase_small"/>
</dbReference>
<gene>
    <name evidence="11" type="ORF">POLS_LOCUS9172</name>
</gene>
<dbReference type="GO" id="GO:0008483">
    <property type="term" value="F:transaminase activity"/>
    <property type="evidence" value="ECO:0007669"/>
    <property type="project" value="UniProtKB-KW"/>
</dbReference>
<evidence type="ECO:0000256" key="8">
    <source>
        <dbReference type="ARBA" id="ARBA00078532"/>
    </source>
</evidence>
<comment type="subunit">
    <text evidence="2">Homodimer.</text>
</comment>
<proteinExistence type="inferred from homology"/>
<evidence type="ECO:0000256" key="5">
    <source>
        <dbReference type="ARBA" id="ARBA00022898"/>
    </source>
</evidence>
<dbReference type="SUPFAM" id="SSF53383">
    <property type="entry name" value="PLP-dependent transferases"/>
    <property type="match status" value="1"/>
</dbReference>
<evidence type="ECO:0000256" key="9">
    <source>
        <dbReference type="ARBA" id="ARBA00080525"/>
    </source>
</evidence>
<dbReference type="PANTHER" id="PTHR11751">
    <property type="entry name" value="ALANINE AMINOTRANSFERASE"/>
    <property type="match status" value="1"/>
</dbReference>
<evidence type="ECO:0000256" key="4">
    <source>
        <dbReference type="ARBA" id="ARBA00022679"/>
    </source>
</evidence>
<dbReference type="Gene3D" id="1.10.287.1970">
    <property type="match status" value="1"/>
</dbReference>
<evidence type="ECO:0000259" key="10">
    <source>
        <dbReference type="Pfam" id="PF00155"/>
    </source>
</evidence>
<dbReference type="Gene3D" id="3.90.1150.10">
    <property type="entry name" value="Aspartate Aminotransferase, domain 1"/>
    <property type="match status" value="1"/>
</dbReference>
<protein>
    <recommendedName>
        <fullName evidence="7">Glutamate pyruvate transaminase</fullName>
    </recommendedName>
    <alternativeName>
        <fullName evidence="8">Glutamic--alanine transaminase</fullName>
    </alternativeName>
    <alternativeName>
        <fullName evidence="9">Glutamic--pyruvic transaminase</fullName>
    </alternativeName>
</protein>
<organism evidence="11 12">
    <name type="scientific">Penicillium olsonii</name>
    <dbReference type="NCBI Taxonomy" id="99116"/>
    <lineage>
        <taxon>Eukaryota</taxon>
        <taxon>Fungi</taxon>
        <taxon>Dikarya</taxon>
        <taxon>Ascomycota</taxon>
        <taxon>Pezizomycotina</taxon>
        <taxon>Eurotiomycetes</taxon>
        <taxon>Eurotiomycetidae</taxon>
        <taxon>Eurotiales</taxon>
        <taxon>Aspergillaceae</taxon>
        <taxon>Penicillium</taxon>
    </lineage>
</organism>
<keyword evidence="3" id="KW-0032">Aminotransferase</keyword>
<dbReference type="FunFam" id="3.90.1150.10:FF:000010">
    <property type="entry name" value="Alanine aminotransferase 2"/>
    <property type="match status" value="1"/>
</dbReference>
<keyword evidence="4" id="KW-0808">Transferase</keyword>
<dbReference type="Gene3D" id="3.40.640.10">
    <property type="entry name" value="Type I PLP-dependent aspartate aminotransferase-like (Major domain)"/>
    <property type="match status" value="1"/>
</dbReference>
<evidence type="ECO:0000313" key="12">
    <source>
        <dbReference type="Proteomes" id="UP001153618"/>
    </source>
</evidence>
<dbReference type="InterPro" id="IPR015424">
    <property type="entry name" value="PyrdxlP-dep_Trfase"/>
</dbReference>
<dbReference type="AlphaFoldDB" id="A0A9W4IEK4"/>
<dbReference type="GO" id="GO:0030170">
    <property type="term" value="F:pyridoxal phosphate binding"/>
    <property type="evidence" value="ECO:0007669"/>
    <property type="project" value="InterPro"/>
</dbReference>
<dbReference type="EMBL" id="CAJVOS010000082">
    <property type="protein sequence ID" value="CAG8268524.1"/>
    <property type="molecule type" value="Genomic_DNA"/>
</dbReference>
<dbReference type="Pfam" id="PF00155">
    <property type="entry name" value="Aminotran_1_2"/>
    <property type="match status" value="1"/>
</dbReference>
<keyword evidence="5" id="KW-0663">Pyridoxal phosphate</keyword>
<dbReference type="FunFam" id="3.40.640.10:FF:000012">
    <property type="entry name" value="alanine aminotransferase 2"/>
    <property type="match status" value="1"/>
</dbReference>
<feature type="domain" description="Aminotransferase class I/classII large" evidence="10">
    <location>
        <begin position="158"/>
        <end position="526"/>
    </location>
</feature>
<dbReference type="InterPro" id="IPR015421">
    <property type="entry name" value="PyrdxlP-dep_Trfase_major"/>
</dbReference>
<comment type="caution">
    <text evidence="11">The sequence shown here is derived from an EMBL/GenBank/DDBJ whole genome shotgun (WGS) entry which is preliminary data.</text>
</comment>
<evidence type="ECO:0000256" key="6">
    <source>
        <dbReference type="ARBA" id="ARBA00025785"/>
    </source>
</evidence>
<dbReference type="InterPro" id="IPR004839">
    <property type="entry name" value="Aminotransferase_I/II_large"/>
</dbReference>
<sequence>MSWQYKLASSARASPLRALTRPNGPLYRPAARGAAGSLSAWSAPTMSQTTVSYTAKRTLSAYQTQKCLSVENVNQNVREAKYAVRGELAVKAEDYRQRLIDGDKSLPFESVIFANIGNPQQLDQKPITFFRQVLSLVENPLLLDNPEALKSSFGYKQDVIDRAQTLLANVQSVGAYSHSQGAPGIRNSVAKFIETRDGFPANPQDLFLTAGASSGVSTLLNVICNNPNAGVLVPIPQYPLYTATLALLNARCVPYLLEEEKAWGTDVNAILKSIEDAKSAGTDVRAVVVINPGNPTGASLSADDIKKVIDVAAEENLVVIADEVYQTNVFKGEFVSFKKRLRQLQKEQPGKYDDVELVSLHSISKGMVGECGHRGGYFELVGFDPLVQEQIYKLVSIGLCPPVVAQCLLECMVNPPQKGEPSFELYNQEYTGISEGLHKRALSLFNAFQRMEGVECQEPQGAMYLFPTINLPAKAIEAAKADGRAADEFYSLALLDATGVCVVPGSGFGQKEGTLHFRTTFLAPGTDWVERIVKFHSEFMNKYR</sequence>
<dbReference type="FunFam" id="1.10.287.1970:FF:000001">
    <property type="entry name" value="Alanine aminotransferase 2"/>
    <property type="match status" value="1"/>
</dbReference>
<reference evidence="11" key="1">
    <citation type="submission" date="2021-07" db="EMBL/GenBank/DDBJ databases">
        <authorList>
            <person name="Branca A.L. A."/>
        </authorList>
    </citation>
    <scope>NUCLEOTIDE SEQUENCE</scope>
</reference>
<dbReference type="PANTHER" id="PTHR11751:SF29">
    <property type="entry name" value="ALANINE TRANSAMINASE"/>
    <property type="match status" value="1"/>
</dbReference>
<name>A0A9W4IEK4_PENOL</name>
<dbReference type="CDD" id="cd00609">
    <property type="entry name" value="AAT_like"/>
    <property type="match status" value="1"/>
</dbReference>
<accession>A0A9W4IEK4</accession>
<comment type="similarity">
    <text evidence="6">Belongs to the class-I pyridoxal-phosphate-dependent aminotransferase family. Alanine aminotransferase subfamily.</text>
</comment>
<comment type="cofactor">
    <cofactor evidence="1">
        <name>pyridoxal 5'-phosphate</name>
        <dbReference type="ChEBI" id="CHEBI:597326"/>
    </cofactor>
</comment>
<keyword evidence="12" id="KW-1185">Reference proteome</keyword>
<evidence type="ECO:0000256" key="7">
    <source>
        <dbReference type="ARBA" id="ARBA00077894"/>
    </source>
</evidence>
<evidence type="ECO:0000256" key="3">
    <source>
        <dbReference type="ARBA" id="ARBA00022576"/>
    </source>
</evidence>
<evidence type="ECO:0000256" key="1">
    <source>
        <dbReference type="ARBA" id="ARBA00001933"/>
    </source>
</evidence>
<evidence type="ECO:0000256" key="2">
    <source>
        <dbReference type="ARBA" id="ARBA00011738"/>
    </source>
</evidence>
<dbReference type="InterPro" id="IPR045088">
    <property type="entry name" value="ALAT1/2-like"/>
</dbReference>
<dbReference type="Proteomes" id="UP001153618">
    <property type="component" value="Unassembled WGS sequence"/>
</dbReference>
<dbReference type="OrthoDB" id="1732682at2759"/>